<dbReference type="SUPFAM" id="SSF81593">
    <property type="entry name" value="Nucleotidyltransferase substrate binding subunit/domain"/>
    <property type="match status" value="2"/>
</dbReference>
<sequence length="964" mass="109844">MATEIATEIAATEIAENNPARFPDRHALSNACTAASEMVKRFAERSPVTYSQILERLETSTENRANAVKTYNEYLNQLSSLVAEVDEKTLAKRLREFRLQSHVELACRDIAGQITIQAMLRALSDLATVCLEVTYQYLYRQMCERYGIPMGKNSQTPQHLTVFGMGKLGGGELNFSSDIDLILAYPENGTTTSDENPIDNELFFHRLAQKLIRLLDQYDENGFVYRVDMRLKPFGSVGTLATTFTAMTRYYLQHGRDWERYALVKMRPVAGDIAAGQALISQLSSFVYQRHVDYVAMHSIDDMKSKIIAAAKEKGIKDNLKLGYGGIREIEFIVQTFQMIYGGRMQSLRQQSLLGALQALQDKELLSEKVAAMLRVNYLRLRQIENAIQYYQDQQTHDLPNKTAPRQALLTALGEKDWLRLVEEINRIRYEVFALFQRVFATQDGQAQPIDQEKLTDDYWLDLLYQTDMTQQSAETIAHQFVQFYKRMWQHDLGEKYLIRLNWVLPQIIAALDGEDNPVKIANHMLTLLESIADESVYLSLLVEHPGVLKKIMHLFMHSRWMTEFLCTHPLVIDELIHENHETAPRSAQNIRRELQRAIAQCSDTESTLQKLMDFKNAETFRVASADLQGNIKLLHVSDQLSWIAEAIIDAILTMAIDALVEKYGRPIYVLDGQTKQASFGIIAYGKLGSLEMGYRSDLDLVFLHDSQGEKQMTNGERSIDNAVFFSHVVKKFTDLITTLTPSGQLYPVDTRLRPSGGSGQAVNSVNAFAQYQFHDAWTWEHQALVRARFVAGGQSIADAFADIRQRVLAMPRDSETLRQDVLKMRTKMRDQHRDKTLPDGQANIKQAAGGLTDIEFIVQYLLLKHAVDFPDLVRCSDNVRQIAALELFEILRSADAADLRFAYRAYRFWIHHQQLLGHETVVDTARFAQEMQDVKAIWAQVFETQVETKAETKTEAKIGAKTS</sequence>
<evidence type="ECO:0000256" key="7">
    <source>
        <dbReference type="HAMAP-Rule" id="MF_00802"/>
    </source>
</evidence>
<dbReference type="EC" id="2.7.7.42" evidence="7"/>
<evidence type="ECO:0000256" key="6">
    <source>
        <dbReference type="ARBA" id="ARBA00023268"/>
    </source>
</evidence>
<feature type="region of interest" description="Adenylyl removase" evidence="7">
    <location>
        <begin position="1"/>
        <end position="450"/>
    </location>
</feature>
<accession>A0A6N7EXS1</accession>
<dbReference type="GO" id="GO:0005524">
    <property type="term" value="F:ATP binding"/>
    <property type="evidence" value="ECO:0007669"/>
    <property type="project" value="UniProtKB-UniRule"/>
</dbReference>
<dbReference type="Gene3D" id="1.20.120.1510">
    <property type="match status" value="1"/>
</dbReference>
<dbReference type="GO" id="GO:0016874">
    <property type="term" value="F:ligase activity"/>
    <property type="evidence" value="ECO:0007669"/>
    <property type="project" value="UniProtKB-KW"/>
</dbReference>
<feature type="region of interest" description="Adenylyl transferase" evidence="7">
    <location>
        <begin position="453"/>
        <end position="964"/>
    </location>
</feature>
<dbReference type="Gene3D" id="3.30.460.10">
    <property type="entry name" value="Beta Polymerase, domain 2"/>
    <property type="match status" value="2"/>
</dbReference>
<dbReference type="GO" id="GO:0005829">
    <property type="term" value="C:cytosol"/>
    <property type="evidence" value="ECO:0007669"/>
    <property type="project" value="TreeGrafter"/>
</dbReference>
<evidence type="ECO:0000259" key="9">
    <source>
        <dbReference type="Pfam" id="PF08335"/>
    </source>
</evidence>
<dbReference type="EMBL" id="WHNW01000001">
    <property type="protein sequence ID" value="MPV85268.1"/>
    <property type="molecule type" value="Genomic_DNA"/>
</dbReference>
<dbReference type="InterPro" id="IPR023057">
    <property type="entry name" value="GlnE"/>
</dbReference>
<dbReference type="FunCoup" id="A0A6N7EXS1">
    <property type="interactions" value="184"/>
</dbReference>
<evidence type="ECO:0000256" key="5">
    <source>
        <dbReference type="ARBA" id="ARBA00022842"/>
    </source>
</evidence>
<comment type="caution">
    <text evidence="10">The sequence shown here is derived from an EMBL/GenBank/DDBJ whole genome shotgun (WGS) entry which is preliminary data.</text>
</comment>
<dbReference type="FunFam" id="3.30.460.10:FF:000009">
    <property type="entry name" value="Bifunctional glutamine synthetase adenylyltransferase/adenylyl-removing enzyme"/>
    <property type="match status" value="1"/>
</dbReference>
<dbReference type="GO" id="GO:0000820">
    <property type="term" value="P:regulation of glutamine family amino acid metabolic process"/>
    <property type="evidence" value="ECO:0007669"/>
    <property type="project" value="UniProtKB-UniRule"/>
</dbReference>
<keyword evidence="5 7" id="KW-0460">Magnesium</keyword>
<dbReference type="Pfam" id="PF08335">
    <property type="entry name" value="GlnD_UR_UTase"/>
    <property type="match status" value="2"/>
</dbReference>
<dbReference type="AlphaFoldDB" id="A0A6N7EXS1"/>
<dbReference type="PANTHER" id="PTHR30621:SF0">
    <property type="entry name" value="BIFUNCTIONAL GLUTAMINE SYNTHETASE ADENYLYLTRANSFERASE_ADENYLYL-REMOVING ENZYME"/>
    <property type="match status" value="1"/>
</dbReference>
<dbReference type="CDD" id="cd05401">
    <property type="entry name" value="NT_GlnE_GlnD_like"/>
    <property type="match status" value="2"/>
</dbReference>
<keyword evidence="11" id="KW-1185">Reference proteome</keyword>
<evidence type="ECO:0000256" key="1">
    <source>
        <dbReference type="ARBA" id="ARBA00022679"/>
    </source>
</evidence>
<comment type="catalytic activity">
    <reaction evidence="7">
        <text>[glutamine synthetase]-O(4)-(5'-adenylyl)-L-tyrosine + phosphate = [glutamine synthetase]-L-tyrosine + ADP</text>
        <dbReference type="Rhea" id="RHEA:43716"/>
        <dbReference type="Rhea" id="RHEA-COMP:10660"/>
        <dbReference type="Rhea" id="RHEA-COMP:10661"/>
        <dbReference type="ChEBI" id="CHEBI:43474"/>
        <dbReference type="ChEBI" id="CHEBI:46858"/>
        <dbReference type="ChEBI" id="CHEBI:83624"/>
        <dbReference type="ChEBI" id="CHEBI:456216"/>
        <dbReference type="EC" id="2.7.7.89"/>
    </reaction>
</comment>
<keyword evidence="10" id="KW-0436">Ligase</keyword>
<dbReference type="GO" id="GO:0008882">
    <property type="term" value="F:[glutamate-ammonia-ligase] adenylyltransferase activity"/>
    <property type="evidence" value="ECO:0007669"/>
    <property type="project" value="UniProtKB-UniRule"/>
</dbReference>
<gene>
    <name evidence="7 10" type="primary">glnE</name>
    <name evidence="10" type="ORF">GCU85_00790</name>
</gene>
<dbReference type="GO" id="GO:0047388">
    <property type="term" value="F:[glutamine synthetase]-adenylyl-L-tyrosine phosphorylase activity"/>
    <property type="evidence" value="ECO:0007669"/>
    <property type="project" value="UniProtKB-EC"/>
</dbReference>
<dbReference type="GO" id="GO:0000287">
    <property type="term" value="F:magnesium ion binding"/>
    <property type="evidence" value="ECO:0007669"/>
    <property type="project" value="UniProtKB-UniRule"/>
</dbReference>
<dbReference type="InterPro" id="IPR005190">
    <property type="entry name" value="GlnE_rpt_dom"/>
</dbReference>
<evidence type="ECO:0000313" key="11">
    <source>
        <dbReference type="Proteomes" id="UP000471298"/>
    </source>
</evidence>
<dbReference type="Proteomes" id="UP000471298">
    <property type="component" value="Unassembled WGS sequence"/>
</dbReference>
<dbReference type="EC" id="2.7.7.89" evidence="7"/>
<evidence type="ECO:0000256" key="2">
    <source>
        <dbReference type="ARBA" id="ARBA00022695"/>
    </source>
</evidence>
<comment type="cofactor">
    <cofactor evidence="7">
        <name>Mg(2+)</name>
        <dbReference type="ChEBI" id="CHEBI:18420"/>
    </cofactor>
</comment>
<proteinExistence type="inferred from homology"/>
<dbReference type="RefSeq" id="WP_152808355.1">
    <property type="nucleotide sequence ID" value="NZ_WHNW01000001.1"/>
</dbReference>
<feature type="domain" description="PII-uridylyltransferase/Glutamine-synthetase adenylyltransferase" evidence="9">
    <location>
        <begin position="303"/>
        <end position="440"/>
    </location>
</feature>
<reference evidence="10 11" key="1">
    <citation type="submission" date="2019-10" db="EMBL/GenBank/DDBJ databases">
        <title>Cardiobacteriales fam. a chemoheterotrophic member of the order Cardiobacteriales, and proposal of Cardiobacteriales fam. nov.</title>
        <authorList>
            <person name="Wang C."/>
        </authorList>
    </citation>
    <scope>NUCLEOTIDE SEQUENCE [LARGE SCALE GENOMIC DNA]</scope>
    <source>
        <strain evidence="10 11">ML27</strain>
    </source>
</reference>
<protein>
    <recommendedName>
        <fullName evidence="7">Bifunctional glutamine synthetase adenylyltransferase/adenylyl-removing enzyme</fullName>
    </recommendedName>
    <alternativeName>
        <fullName evidence="7">ATP:glutamine synthetase adenylyltransferase</fullName>
    </alternativeName>
    <alternativeName>
        <fullName evidence="7">ATase</fullName>
    </alternativeName>
    <domain>
        <recommendedName>
            <fullName evidence="7">Glutamine synthetase adenylyl-L-tyrosine phosphorylase</fullName>
            <ecNumber evidence="7">2.7.7.89</ecNumber>
        </recommendedName>
        <alternativeName>
            <fullName evidence="7">Adenylyl removase</fullName>
            <shortName evidence="7">AR</shortName>
            <shortName evidence="7">AT-N</shortName>
        </alternativeName>
    </domain>
    <domain>
        <recommendedName>
            <fullName evidence="7">Glutamine synthetase adenylyl transferase</fullName>
            <ecNumber evidence="7">2.7.7.42</ecNumber>
        </recommendedName>
        <alternativeName>
            <fullName evidence="7">Adenylyl transferase</fullName>
            <shortName evidence="7">AT</shortName>
            <shortName evidence="7">AT-C</shortName>
        </alternativeName>
    </domain>
</protein>
<dbReference type="InterPro" id="IPR013546">
    <property type="entry name" value="PII_UdlTrfase/GS_AdlTrfase"/>
</dbReference>
<dbReference type="SUPFAM" id="SSF81301">
    <property type="entry name" value="Nucleotidyltransferase"/>
    <property type="match status" value="2"/>
</dbReference>
<keyword evidence="3 7" id="KW-0547">Nucleotide-binding</keyword>
<dbReference type="Pfam" id="PF03710">
    <property type="entry name" value="GlnE"/>
    <property type="match status" value="2"/>
</dbReference>
<keyword evidence="6 7" id="KW-0511">Multifunctional enzyme</keyword>
<evidence type="ECO:0000313" key="10">
    <source>
        <dbReference type="EMBL" id="MPV85268.1"/>
    </source>
</evidence>
<feature type="domain" description="Glutamate-ammonia ligase adenylyltransferase repeated" evidence="8">
    <location>
        <begin position="550"/>
        <end position="801"/>
    </location>
</feature>
<dbReference type="HAMAP" id="MF_00802">
    <property type="entry name" value="GlnE"/>
    <property type="match status" value="1"/>
</dbReference>
<evidence type="ECO:0000259" key="8">
    <source>
        <dbReference type="Pfam" id="PF03710"/>
    </source>
</evidence>
<dbReference type="PANTHER" id="PTHR30621">
    <property type="entry name" value="GLUTAMINE SYNTHETASE ADENYLYLTRANSFERASE"/>
    <property type="match status" value="1"/>
</dbReference>
<dbReference type="InParanoid" id="A0A6N7EXS1"/>
<comment type="similarity">
    <text evidence="7">Belongs to the GlnE family.</text>
</comment>
<comment type="catalytic activity">
    <reaction evidence="7">
        <text>[glutamine synthetase]-L-tyrosine + ATP = [glutamine synthetase]-O(4)-(5'-adenylyl)-L-tyrosine + diphosphate</text>
        <dbReference type="Rhea" id="RHEA:18589"/>
        <dbReference type="Rhea" id="RHEA-COMP:10660"/>
        <dbReference type="Rhea" id="RHEA-COMP:10661"/>
        <dbReference type="ChEBI" id="CHEBI:30616"/>
        <dbReference type="ChEBI" id="CHEBI:33019"/>
        <dbReference type="ChEBI" id="CHEBI:46858"/>
        <dbReference type="ChEBI" id="CHEBI:83624"/>
        <dbReference type="EC" id="2.7.7.42"/>
    </reaction>
</comment>
<name>A0A6N7EXS1_9GAMM</name>
<keyword evidence="1 7" id="KW-0808">Transferase</keyword>
<organism evidence="10 11">
    <name type="scientific">Ostreibacterium oceani</name>
    <dbReference type="NCBI Taxonomy" id="2654998"/>
    <lineage>
        <taxon>Bacteria</taxon>
        <taxon>Pseudomonadati</taxon>
        <taxon>Pseudomonadota</taxon>
        <taxon>Gammaproteobacteria</taxon>
        <taxon>Cardiobacteriales</taxon>
        <taxon>Ostreibacteriaceae</taxon>
        <taxon>Ostreibacterium</taxon>
    </lineage>
</organism>
<keyword evidence="2 7" id="KW-0548">Nucleotidyltransferase</keyword>
<dbReference type="Gene3D" id="1.20.120.330">
    <property type="entry name" value="Nucleotidyltransferases domain 2"/>
    <property type="match status" value="2"/>
</dbReference>
<evidence type="ECO:0000256" key="4">
    <source>
        <dbReference type="ARBA" id="ARBA00022840"/>
    </source>
</evidence>
<dbReference type="NCBIfam" id="NF008292">
    <property type="entry name" value="PRK11072.1"/>
    <property type="match status" value="1"/>
</dbReference>
<evidence type="ECO:0000256" key="3">
    <source>
        <dbReference type="ARBA" id="ARBA00022741"/>
    </source>
</evidence>
<dbReference type="InterPro" id="IPR043519">
    <property type="entry name" value="NT_sf"/>
</dbReference>
<feature type="domain" description="Glutamate-ammonia ligase adenylyltransferase repeated" evidence="8">
    <location>
        <begin position="33"/>
        <end position="278"/>
    </location>
</feature>
<feature type="domain" description="PII-uridylyltransferase/Glutamine-synthetase adenylyltransferase" evidence="9">
    <location>
        <begin position="825"/>
        <end position="918"/>
    </location>
</feature>
<keyword evidence="4 7" id="KW-0067">ATP-binding</keyword>
<comment type="function">
    <text evidence="7">Involved in the regulation of glutamine synthetase GlnA, a key enzyme in the process to assimilate ammonia. When cellular nitrogen levels are high, the C-terminal adenylyl transferase (AT) inactivates GlnA by covalent transfer of an adenylyl group from ATP to specific tyrosine residue of GlnA, thus reducing its activity. Conversely, when nitrogen levels are low, the N-terminal adenylyl removase (AR) activates GlnA by removing the adenylyl group by phosphorolysis, increasing its activity. The regulatory region of GlnE binds the signal transduction protein PII (GlnB) which indicates the nitrogen status of the cell.</text>
</comment>